<dbReference type="InterPro" id="IPR018062">
    <property type="entry name" value="HTH_AraC-typ_CS"/>
</dbReference>
<dbReference type="InterPro" id="IPR050204">
    <property type="entry name" value="AraC_XylS_family_regulators"/>
</dbReference>
<evidence type="ECO:0000313" key="6">
    <source>
        <dbReference type="Proteomes" id="UP001056937"/>
    </source>
</evidence>
<dbReference type="EMBL" id="CP084931">
    <property type="protein sequence ID" value="USI74970.1"/>
    <property type="molecule type" value="Genomic_DNA"/>
</dbReference>
<dbReference type="PROSITE" id="PS01124">
    <property type="entry name" value="HTH_ARAC_FAMILY_2"/>
    <property type="match status" value="1"/>
</dbReference>
<evidence type="ECO:0000259" key="4">
    <source>
        <dbReference type="PROSITE" id="PS01124"/>
    </source>
</evidence>
<organism evidence="5 6">
    <name type="scientific">Sphingomonas morindae</name>
    <dbReference type="NCBI Taxonomy" id="1541170"/>
    <lineage>
        <taxon>Bacteria</taxon>
        <taxon>Pseudomonadati</taxon>
        <taxon>Pseudomonadota</taxon>
        <taxon>Alphaproteobacteria</taxon>
        <taxon>Sphingomonadales</taxon>
        <taxon>Sphingomonadaceae</taxon>
        <taxon>Sphingomonas</taxon>
    </lineage>
</organism>
<dbReference type="Gene3D" id="1.10.10.60">
    <property type="entry name" value="Homeodomain-like"/>
    <property type="match status" value="1"/>
</dbReference>
<dbReference type="InterPro" id="IPR018060">
    <property type="entry name" value="HTH_AraC"/>
</dbReference>
<keyword evidence="2" id="KW-0238">DNA-binding</keyword>
<dbReference type="Proteomes" id="UP001056937">
    <property type="component" value="Chromosome 2"/>
</dbReference>
<keyword evidence="6" id="KW-1185">Reference proteome</keyword>
<keyword evidence="3" id="KW-0804">Transcription</keyword>
<evidence type="ECO:0000256" key="3">
    <source>
        <dbReference type="ARBA" id="ARBA00023163"/>
    </source>
</evidence>
<keyword evidence="1" id="KW-0805">Transcription regulation</keyword>
<dbReference type="PRINTS" id="PR00032">
    <property type="entry name" value="HTHARAC"/>
</dbReference>
<reference evidence="5" key="1">
    <citation type="journal article" date="2022" name="Toxins">
        <title>Genomic Analysis of Sphingopyxis sp. USTB-05 for Biodegrading Cyanobacterial Hepatotoxins.</title>
        <authorList>
            <person name="Liu C."/>
            <person name="Xu Q."/>
            <person name="Zhao Z."/>
            <person name="Zhang H."/>
            <person name="Liu X."/>
            <person name="Yin C."/>
            <person name="Liu Y."/>
            <person name="Yan H."/>
        </authorList>
    </citation>
    <scope>NUCLEOTIDE SEQUENCE</scope>
    <source>
        <strain evidence="5">NBD5</strain>
    </source>
</reference>
<name>A0ABY4XDG3_9SPHN</name>
<sequence>MDGSAAGQPVIRISAEPIEPARRAAFISEEISARLVGARAAPRDAEAARFDYAILDVGRGARLVEAHLAALDVERSQRHLADGDDNITLFVPLAGELLIEQGESRVRVAQGGGALVTNGRRVFTHFPNTRLAMLQVARDTLSGEAALAGAALHADADHMLLLRSYMLAVLRQAVRAPVPAIAACHLRELVRLTFEGGAGAAPMAGAALHRARVAAMRDVMVTHHGEPRLDMRAVAARVGLSERSGYAAFHALGQSFAEELAAIRLDRALALLRGGARRILDVALDVGFADLSHFNRRFRARFGFTPREARAAASPAP</sequence>
<proteinExistence type="predicted"/>
<gene>
    <name evidence="5" type="ORF">LHA26_17535</name>
</gene>
<dbReference type="SMART" id="SM00342">
    <property type="entry name" value="HTH_ARAC"/>
    <property type="match status" value="1"/>
</dbReference>
<dbReference type="Pfam" id="PF12833">
    <property type="entry name" value="HTH_18"/>
    <property type="match status" value="1"/>
</dbReference>
<feature type="domain" description="HTH araC/xylS-type" evidence="4">
    <location>
        <begin position="214"/>
        <end position="312"/>
    </location>
</feature>
<evidence type="ECO:0000256" key="2">
    <source>
        <dbReference type="ARBA" id="ARBA00023125"/>
    </source>
</evidence>
<dbReference type="InterPro" id="IPR009057">
    <property type="entry name" value="Homeodomain-like_sf"/>
</dbReference>
<dbReference type="PANTHER" id="PTHR46796">
    <property type="entry name" value="HTH-TYPE TRANSCRIPTIONAL ACTIVATOR RHAS-RELATED"/>
    <property type="match status" value="1"/>
</dbReference>
<dbReference type="PROSITE" id="PS00041">
    <property type="entry name" value="HTH_ARAC_FAMILY_1"/>
    <property type="match status" value="1"/>
</dbReference>
<dbReference type="SUPFAM" id="SSF46689">
    <property type="entry name" value="Homeodomain-like"/>
    <property type="match status" value="1"/>
</dbReference>
<evidence type="ECO:0000313" key="5">
    <source>
        <dbReference type="EMBL" id="USI74970.1"/>
    </source>
</evidence>
<evidence type="ECO:0000256" key="1">
    <source>
        <dbReference type="ARBA" id="ARBA00023015"/>
    </source>
</evidence>
<dbReference type="PANTHER" id="PTHR46796:SF6">
    <property type="entry name" value="ARAC SUBFAMILY"/>
    <property type="match status" value="1"/>
</dbReference>
<dbReference type="InterPro" id="IPR020449">
    <property type="entry name" value="Tscrpt_reg_AraC-type_HTH"/>
</dbReference>
<accession>A0ABY4XDG3</accession>
<dbReference type="RefSeq" id="WP_252168784.1">
    <property type="nucleotide sequence ID" value="NZ_CP084931.1"/>
</dbReference>
<protein>
    <submittedName>
        <fullName evidence="5">Helix-turn-helix transcriptional regulator</fullName>
    </submittedName>
</protein>